<sequence>MFIKTPLICLWARSKSKPCAQKGYFSVFMAIIRAHYIKGIL</sequence>
<organism evidence="1 4">
    <name type="scientific">Helicobacter ailurogastricus</name>
    <dbReference type="NCBI Taxonomy" id="1578720"/>
    <lineage>
        <taxon>Bacteria</taxon>
        <taxon>Pseudomonadati</taxon>
        <taxon>Campylobacterota</taxon>
        <taxon>Epsilonproteobacteria</taxon>
        <taxon>Campylobacterales</taxon>
        <taxon>Helicobacteraceae</taxon>
        <taxon>Helicobacter</taxon>
    </lineage>
</organism>
<protein>
    <submittedName>
        <fullName evidence="1">Uncharacterized protein</fullName>
    </submittedName>
</protein>
<dbReference type="EMBL" id="CDMG01000002">
    <property type="protein sequence ID" value="CRF52188.1"/>
    <property type="molecule type" value="Genomic_DNA"/>
</dbReference>
<evidence type="ECO:0000313" key="6">
    <source>
        <dbReference type="Proteomes" id="UP000043437"/>
    </source>
</evidence>
<accession>A0A0K2X5B9</accession>
<reference evidence="5 6" key="2">
    <citation type="submission" date="2014-12" db="EMBL/GenBank/DDBJ databases">
        <authorList>
            <person name="Jaenicke S."/>
        </authorList>
    </citation>
    <scope>NUCLEOTIDE SEQUENCE [LARGE SCALE GENOMIC DNA]</scope>
</reference>
<dbReference type="Proteomes" id="UP000038622">
    <property type="component" value="Unassembled WGS sequence"/>
</dbReference>
<reference evidence="4" key="3">
    <citation type="submission" date="2014-12" db="EMBL/GenBank/DDBJ databases">
        <authorList>
            <person name="Smet A."/>
        </authorList>
    </citation>
    <scope>NUCLEOTIDE SEQUENCE [LARGE SCALE GENOMIC DNA]</scope>
</reference>
<evidence type="ECO:0000313" key="4">
    <source>
        <dbReference type="Proteomes" id="UP000038622"/>
    </source>
</evidence>
<proteinExistence type="predicted"/>
<reference evidence="1" key="1">
    <citation type="submission" date="2014-12" db="EMBL/GenBank/DDBJ databases">
        <title>Whole genome sequences of four Staphylococcus schleiferi canine isolates.</title>
        <authorList>
            <person name="Misic A.M."/>
            <person name="Cain C."/>
            <person name="Morris D.O."/>
            <person name="Rankin S."/>
            <person name="Beiting D."/>
        </authorList>
    </citation>
    <scope>NUCLEOTIDE SEQUENCE</scope>
    <source>
        <strain evidence="1">ASB11</strain>
        <strain evidence="3">ASB7</strain>
        <strain evidence="2">ASB9</strain>
    </source>
</reference>
<evidence type="ECO:0000313" key="2">
    <source>
        <dbReference type="EMBL" id="CRF44340.1"/>
    </source>
</evidence>
<keyword evidence="4" id="KW-1185">Reference proteome</keyword>
<evidence type="ECO:0000313" key="3">
    <source>
        <dbReference type="EMBL" id="CRF52188.1"/>
    </source>
</evidence>
<dbReference type="EMBL" id="CDMN01000034">
    <property type="protein sequence ID" value="CRF44340.1"/>
    <property type="molecule type" value="Genomic_DNA"/>
</dbReference>
<gene>
    <name evidence="1" type="ORF">HAL011_04800</name>
    <name evidence="3" type="ORF">HAL07_03140</name>
    <name evidence="2" type="ORF">HAL09_09160</name>
</gene>
<dbReference type="Proteomes" id="UP000043437">
    <property type="component" value="Unassembled WGS sequence"/>
</dbReference>
<dbReference type="AlphaFoldDB" id="A0A0K2X5B9"/>
<evidence type="ECO:0000313" key="1">
    <source>
        <dbReference type="EMBL" id="CRF40718.1"/>
    </source>
</evidence>
<dbReference type="EMBL" id="CDML01000011">
    <property type="protein sequence ID" value="CRF40718.1"/>
    <property type="molecule type" value="Genomic_DNA"/>
</dbReference>
<evidence type="ECO:0000313" key="5">
    <source>
        <dbReference type="Proteomes" id="UP000041394"/>
    </source>
</evidence>
<dbReference type="Proteomes" id="UP000041394">
    <property type="component" value="Unassembled WGS sequence"/>
</dbReference>
<name>A0A0K2X5B9_9HELI</name>